<organism evidence="1 2">
    <name type="scientific">Candidatus Bandiella euplotis</name>
    <dbReference type="NCBI Taxonomy" id="1664265"/>
    <lineage>
        <taxon>Bacteria</taxon>
        <taxon>Pseudomonadati</taxon>
        <taxon>Pseudomonadota</taxon>
        <taxon>Alphaproteobacteria</taxon>
        <taxon>Rickettsiales</taxon>
        <taxon>Candidatus Midichloriaceae</taxon>
        <taxon>Candidatus Bandiella</taxon>
    </lineage>
</organism>
<name>A0ABZ0UNN5_9RICK</name>
<accession>A0ABZ0UNN5</accession>
<reference evidence="1 2" key="1">
    <citation type="submission" date="2022-11" db="EMBL/GenBank/DDBJ databases">
        <title>Host association and intracellularity evolved multiple times independently in the Rickettsiales.</title>
        <authorList>
            <person name="Castelli M."/>
            <person name="Nardi T."/>
            <person name="Gammuto L."/>
            <person name="Bellinzona G."/>
            <person name="Sabaneyeva E."/>
            <person name="Potekhin A."/>
            <person name="Serra V."/>
            <person name="Petroni G."/>
            <person name="Sassera D."/>
        </authorList>
    </citation>
    <scope>NUCLEOTIDE SEQUENCE [LARGE SCALE GENOMIC DNA]</scope>
    <source>
        <strain evidence="1 2">NDG2</strain>
    </source>
</reference>
<evidence type="ECO:0000313" key="1">
    <source>
        <dbReference type="EMBL" id="WPX96313.1"/>
    </source>
</evidence>
<dbReference type="Proteomes" id="UP001327219">
    <property type="component" value="Chromosome"/>
</dbReference>
<dbReference type="EMBL" id="CP110820">
    <property type="protein sequence ID" value="WPX96313.1"/>
    <property type="molecule type" value="Genomic_DNA"/>
</dbReference>
<evidence type="ECO:0000313" key="2">
    <source>
        <dbReference type="Proteomes" id="UP001327219"/>
    </source>
</evidence>
<protein>
    <submittedName>
        <fullName evidence="1">Uncharacterized protein</fullName>
    </submittedName>
</protein>
<keyword evidence="2" id="KW-1185">Reference proteome</keyword>
<sequence>MSSMIFNGIGSLIKHGLSGGDFGSGIGKIASTFLRQSLDRYLWSNSYYASYDGKRLEQINVQTVKYGKDIPIIGSVASVI</sequence>
<proteinExistence type="predicted"/>
<gene>
    <name evidence="1" type="ORF">Bandiella_00422</name>
</gene>